<evidence type="ECO:0000313" key="7">
    <source>
        <dbReference type="EMBL" id="SSD59100.1"/>
    </source>
</evidence>
<feature type="binding site" evidence="5">
    <location>
        <position position="296"/>
    </location>
    <ligand>
        <name>Zn(2+)</name>
        <dbReference type="ChEBI" id="CHEBI:29105"/>
    </ligand>
</feature>
<feature type="transmembrane region" description="Helical" evidence="6">
    <location>
        <begin position="128"/>
        <end position="148"/>
    </location>
</feature>
<feature type="binding site" evidence="5">
    <location>
        <position position="146"/>
    </location>
    <ligand>
        <name>Zn(2+)</name>
        <dbReference type="ChEBI" id="CHEBI:29105"/>
    </ligand>
</feature>
<keyword evidence="3 6" id="KW-1133">Transmembrane helix</keyword>
<keyword evidence="5" id="KW-0862">Zinc</keyword>
<dbReference type="InterPro" id="IPR004254">
    <property type="entry name" value="AdipoR/HlyIII-related"/>
</dbReference>
<protein>
    <submittedName>
        <fullName evidence="7">Related to ADIPOR-like receptor IZH1</fullName>
    </submittedName>
</protein>
<feature type="transmembrane region" description="Helical" evidence="6">
    <location>
        <begin position="189"/>
        <end position="209"/>
    </location>
</feature>
<feature type="transmembrane region" description="Helical" evidence="6">
    <location>
        <begin position="90"/>
        <end position="108"/>
    </location>
</feature>
<feature type="transmembrane region" description="Helical" evidence="6">
    <location>
        <begin position="164"/>
        <end position="183"/>
    </location>
</feature>
<evidence type="ECO:0000256" key="5">
    <source>
        <dbReference type="PIRSR" id="PIRSR604254-1"/>
    </source>
</evidence>
<evidence type="ECO:0000256" key="4">
    <source>
        <dbReference type="ARBA" id="ARBA00023136"/>
    </source>
</evidence>
<dbReference type="GO" id="GO:0038023">
    <property type="term" value="F:signaling receptor activity"/>
    <property type="evidence" value="ECO:0007669"/>
    <property type="project" value="TreeGrafter"/>
</dbReference>
<evidence type="ECO:0000256" key="2">
    <source>
        <dbReference type="ARBA" id="ARBA00022692"/>
    </source>
</evidence>
<proteinExistence type="predicted"/>
<sequence length="329" mass="37758">MTTTTVHQRNLKSYNGSKISTNIKSEKNSQNKNQKIPLCSYSELPEWQKDNEWILHGYVRETNSVVTCVKSMLTYHNETLNIYSHLLPGIGYLLLLLFFTDLVLIPYLVSHMSMNGHEAIDVIDYLMINFYLVGAFLCLMCSSFFHCFKQHSKKHSDMWSKADYMGIVILISASIISLLYYGYYDHLSYFKIFTIITIILGSICSVFVLNDKFNEKDFKIYRATFFILFGFSGILPVGMGFLKFGIVESCKRVQFNYLLLEAVCYITGALIYGFKLPEAFAPGKFDCFGNSHQIFHVFVVLGSLFHLRAVVGSFILMHSGYHTNNLLIF</sequence>
<evidence type="ECO:0000256" key="1">
    <source>
        <dbReference type="ARBA" id="ARBA00004141"/>
    </source>
</evidence>
<accession>A0A376B4P9</accession>
<keyword evidence="8" id="KW-1185">Reference proteome</keyword>
<dbReference type="Pfam" id="PF03006">
    <property type="entry name" value="HlyIII"/>
    <property type="match status" value="1"/>
</dbReference>
<evidence type="ECO:0000313" key="8">
    <source>
        <dbReference type="Proteomes" id="UP000262825"/>
    </source>
</evidence>
<dbReference type="GO" id="GO:0016020">
    <property type="term" value="C:membrane"/>
    <property type="evidence" value="ECO:0007669"/>
    <property type="project" value="UniProtKB-SubCell"/>
</dbReference>
<comment type="subcellular location">
    <subcellularLocation>
        <location evidence="1">Membrane</location>
        <topology evidence="1">Multi-pass membrane protein</topology>
    </subcellularLocation>
</comment>
<evidence type="ECO:0000256" key="3">
    <source>
        <dbReference type="ARBA" id="ARBA00022989"/>
    </source>
</evidence>
<dbReference type="PANTHER" id="PTHR20855:SF95">
    <property type="entry name" value="ADIPOR-LIKE RECEPTOR IZH1"/>
    <property type="match status" value="1"/>
</dbReference>
<dbReference type="PANTHER" id="PTHR20855">
    <property type="entry name" value="ADIPOR/PROGESTIN RECEPTOR-RELATED"/>
    <property type="match status" value="1"/>
</dbReference>
<dbReference type="VEuPathDB" id="FungiDB:SCODWIG_00861"/>
<name>A0A376B4P9_9ASCO</name>
<keyword evidence="5" id="KW-0479">Metal-binding</keyword>
<dbReference type="AlphaFoldDB" id="A0A376B4P9"/>
<keyword evidence="4 6" id="KW-0472">Membrane</keyword>
<reference evidence="8" key="1">
    <citation type="submission" date="2018-06" db="EMBL/GenBank/DDBJ databases">
        <authorList>
            <person name="Guldener U."/>
        </authorList>
    </citation>
    <scope>NUCLEOTIDE SEQUENCE [LARGE SCALE GENOMIC DNA]</scope>
    <source>
        <strain evidence="8">UTAD17</strain>
    </source>
</reference>
<dbReference type="GO" id="GO:0006882">
    <property type="term" value="P:intracellular zinc ion homeostasis"/>
    <property type="evidence" value="ECO:0007669"/>
    <property type="project" value="TreeGrafter"/>
</dbReference>
<keyword evidence="7" id="KW-0675">Receptor</keyword>
<feature type="binding site" evidence="5">
    <location>
        <position position="292"/>
    </location>
    <ligand>
        <name>Zn(2+)</name>
        <dbReference type="ChEBI" id="CHEBI:29105"/>
    </ligand>
</feature>
<dbReference type="GO" id="GO:0046872">
    <property type="term" value="F:metal ion binding"/>
    <property type="evidence" value="ECO:0007669"/>
    <property type="project" value="UniProtKB-KW"/>
</dbReference>
<dbReference type="EMBL" id="UFAJ01000091">
    <property type="protein sequence ID" value="SSD59100.1"/>
    <property type="molecule type" value="Genomic_DNA"/>
</dbReference>
<evidence type="ECO:0000256" key="6">
    <source>
        <dbReference type="SAM" id="Phobius"/>
    </source>
</evidence>
<dbReference type="Proteomes" id="UP000262825">
    <property type="component" value="Unassembled WGS sequence"/>
</dbReference>
<feature type="transmembrane region" description="Helical" evidence="6">
    <location>
        <begin position="294"/>
        <end position="317"/>
    </location>
</feature>
<feature type="transmembrane region" description="Helical" evidence="6">
    <location>
        <begin position="221"/>
        <end position="242"/>
    </location>
</feature>
<gene>
    <name evidence="7" type="ORF">SCODWIG_00861</name>
</gene>
<keyword evidence="2 6" id="KW-0812">Transmembrane</keyword>
<organism evidence="7 8">
    <name type="scientific">Saccharomycodes ludwigii</name>
    <dbReference type="NCBI Taxonomy" id="36035"/>
    <lineage>
        <taxon>Eukaryota</taxon>
        <taxon>Fungi</taxon>
        <taxon>Dikarya</taxon>
        <taxon>Ascomycota</taxon>
        <taxon>Saccharomycotina</taxon>
        <taxon>Saccharomycetes</taxon>
        <taxon>Saccharomycodales</taxon>
        <taxon>Saccharomycodaceae</taxon>
        <taxon>Saccharomycodes</taxon>
    </lineage>
</organism>
<feature type="transmembrane region" description="Helical" evidence="6">
    <location>
        <begin position="254"/>
        <end position="274"/>
    </location>
</feature>